<organism evidence="5 6">
    <name type="scientific">Myodes glareolus</name>
    <name type="common">Bank vole</name>
    <name type="synonym">Clethrionomys glareolus</name>
    <dbReference type="NCBI Taxonomy" id="447135"/>
    <lineage>
        <taxon>Eukaryota</taxon>
        <taxon>Metazoa</taxon>
        <taxon>Chordata</taxon>
        <taxon>Craniata</taxon>
        <taxon>Vertebrata</taxon>
        <taxon>Euteleostomi</taxon>
        <taxon>Mammalia</taxon>
        <taxon>Eutheria</taxon>
        <taxon>Euarchontoglires</taxon>
        <taxon>Glires</taxon>
        <taxon>Rodentia</taxon>
        <taxon>Myomorpha</taxon>
        <taxon>Muroidea</taxon>
        <taxon>Cricetidae</taxon>
        <taxon>Arvicolinae</taxon>
        <taxon>Myodes</taxon>
    </lineage>
</organism>
<evidence type="ECO:0000256" key="1">
    <source>
        <dbReference type="ARBA" id="ARBA00008045"/>
    </source>
</evidence>
<gene>
    <name evidence="5" type="ORF">U0070_000512</name>
</gene>
<comment type="caution">
    <text evidence="5">The sequence shown here is derived from an EMBL/GenBank/DDBJ whole genome shotgun (WGS) entry which is preliminary data.</text>
</comment>
<evidence type="ECO:0008006" key="7">
    <source>
        <dbReference type="Google" id="ProtNLM"/>
    </source>
</evidence>
<dbReference type="GO" id="GO:0006457">
    <property type="term" value="P:protein folding"/>
    <property type="evidence" value="ECO:0007669"/>
    <property type="project" value="InterPro"/>
</dbReference>
<dbReference type="InterPro" id="IPR002777">
    <property type="entry name" value="PFD_beta-like"/>
</dbReference>
<feature type="coiled-coil region" evidence="3">
    <location>
        <begin position="185"/>
        <end position="226"/>
    </location>
</feature>
<keyword evidence="3" id="KW-0175">Coiled coil</keyword>
<evidence type="ECO:0000313" key="6">
    <source>
        <dbReference type="Proteomes" id="UP001488838"/>
    </source>
</evidence>
<dbReference type="Proteomes" id="UP001488838">
    <property type="component" value="Unassembled WGS sequence"/>
</dbReference>
<evidence type="ECO:0000256" key="2">
    <source>
        <dbReference type="ARBA" id="ARBA00023186"/>
    </source>
</evidence>
<dbReference type="CDD" id="cd23165">
    <property type="entry name" value="Prefoldin_4"/>
    <property type="match status" value="1"/>
</dbReference>
<accession>A0AAW0IJ39</accession>
<sequence>MPAERKAACPFNWKRGLAHRGPRGTSRGGARPTGLPLRPVVQSKMAATMKKASYRIMEKMVELRTAHERDTLPCLIALSPSAVLARVVYLLTAAQRKLPTYNFLIEILQKTKYLFQAAEDVNVTFEDQQKINKFARNTSRITELKEEIEVKKKHLQNLEDACDDIMLADDDCLMIPYQIGDVFISHSQEETQEMLEEAKRTLQEEIDALESRVASTQRVLADLKVQLYAKFGSNINLEADES</sequence>
<keyword evidence="2" id="KW-0143">Chaperone</keyword>
<feature type="region of interest" description="Disordered" evidence="4">
    <location>
        <begin position="15"/>
        <end position="36"/>
    </location>
</feature>
<dbReference type="GO" id="GO:0005737">
    <property type="term" value="C:cytoplasm"/>
    <property type="evidence" value="ECO:0007669"/>
    <property type="project" value="TreeGrafter"/>
</dbReference>
<dbReference type="EMBL" id="JBBHLL010000125">
    <property type="protein sequence ID" value="KAK7814196.1"/>
    <property type="molecule type" value="Genomic_DNA"/>
</dbReference>
<comment type="similarity">
    <text evidence="1">Belongs to the prefoldin subunit beta family.</text>
</comment>
<name>A0AAW0IJ39_MYOGA</name>
<dbReference type="GO" id="GO:0016272">
    <property type="term" value="C:prefoldin complex"/>
    <property type="evidence" value="ECO:0007669"/>
    <property type="project" value="InterPro"/>
</dbReference>
<dbReference type="GO" id="GO:0051082">
    <property type="term" value="F:unfolded protein binding"/>
    <property type="evidence" value="ECO:0007669"/>
    <property type="project" value="InterPro"/>
</dbReference>
<protein>
    <recommendedName>
        <fullName evidence="7">Prefoldin subunit 4</fullName>
    </recommendedName>
</protein>
<evidence type="ECO:0000256" key="3">
    <source>
        <dbReference type="SAM" id="Coils"/>
    </source>
</evidence>
<reference evidence="5 6" key="1">
    <citation type="journal article" date="2023" name="bioRxiv">
        <title>Conserved and derived expression patterns and positive selection on dental genes reveal complex evolutionary context of ever-growing rodent molars.</title>
        <authorList>
            <person name="Calamari Z.T."/>
            <person name="Song A."/>
            <person name="Cohen E."/>
            <person name="Akter M."/>
            <person name="Roy R.D."/>
            <person name="Hallikas O."/>
            <person name="Christensen M.M."/>
            <person name="Li P."/>
            <person name="Marangoni P."/>
            <person name="Jernvall J."/>
            <person name="Klein O.D."/>
        </authorList>
    </citation>
    <scope>NUCLEOTIDE SEQUENCE [LARGE SCALE GENOMIC DNA]</scope>
    <source>
        <strain evidence="5">V071</strain>
    </source>
</reference>
<keyword evidence="6" id="KW-1185">Reference proteome</keyword>
<proteinExistence type="inferred from homology"/>
<dbReference type="PANTHER" id="PTHR21100">
    <property type="entry name" value="PREFOLDIN SUBUNIT 4"/>
    <property type="match status" value="1"/>
</dbReference>
<evidence type="ECO:0000313" key="5">
    <source>
        <dbReference type="EMBL" id="KAK7814196.1"/>
    </source>
</evidence>
<dbReference type="SUPFAM" id="SSF46579">
    <property type="entry name" value="Prefoldin"/>
    <property type="match status" value="1"/>
</dbReference>
<dbReference type="Pfam" id="PF01920">
    <property type="entry name" value="Prefoldin_2"/>
    <property type="match status" value="1"/>
</dbReference>
<evidence type="ECO:0000256" key="4">
    <source>
        <dbReference type="SAM" id="MobiDB-lite"/>
    </source>
</evidence>
<dbReference type="InterPro" id="IPR016661">
    <property type="entry name" value="PFDN4"/>
</dbReference>
<dbReference type="AlphaFoldDB" id="A0AAW0IJ39"/>
<dbReference type="PANTHER" id="PTHR21100:SF9">
    <property type="entry name" value="PREFOLDIN SUBUNIT 4"/>
    <property type="match status" value="1"/>
</dbReference>